<evidence type="ECO:0000259" key="1">
    <source>
        <dbReference type="PROSITE" id="PS50075"/>
    </source>
</evidence>
<feature type="domain" description="Carrier" evidence="1">
    <location>
        <begin position="4"/>
        <end position="82"/>
    </location>
</feature>
<evidence type="ECO:0000313" key="3">
    <source>
        <dbReference type="Proteomes" id="UP000495940"/>
    </source>
</evidence>
<evidence type="ECO:0000313" key="2">
    <source>
        <dbReference type="EMBL" id="QCD57496.1"/>
    </source>
</evidence>
<proteinExistence type="predicted"/>
<protein>
    <submittedName>
        <fullName evidence="2">Actinorhodin polyketide synthase</fullName>
    </submittedName>
</protein>
<gene>
    <name evidence="2" type="ORF">CEB94_23580</name>
</gene>
<dbReference type="InterPro" id="IPR009081">
    <property type="entry name" value="PP-bd_ACP"/>
</dbReference>
<dbReference type="EMBL" id="CP021978">
    <property type="protein sequence ID" value="QCD57496.1"/>
    <property type="molecule type" value="Genomic_DNA"/>
</dbReference>
<dbReference type="PROSITE" id="PS50075">
    <property type="entry name" value="CARRIER"/>
    <property type="match status" value="1"/>
</dbReference>
<dbReference type="KEGG" id="shaw:CEB94_23580"/>
<organism evidence="2 3">
    <name type="scientific">Streptomyces hawaiiensis</name>
    <dbReference type="NCBI Taxonomy" id="67305"/>
    <lineage>
        <taxon>Bacteria</taxon>
        <taxon>Bacillati</taxon>
        <taxon>Actinomycetota</taxon>
        <taxon>Actinomycetes</taxon>
        <taxon>Kitasatosporales</taxon>
        <taxon>Streptomycetaceae</taxon>
        <taxon>Streptomyces</taxon>
    </lineage>
</organism>
<dbReference type="Pfam" id="PF00550">
    <property type="entry name" value="PP-binding"/>
    <property type="match status" value="1"/>
</dbReference>
<dbReference type="RefSeq" id="WP_175434056.1">
    <property type="nucleotide sequence ID" value="NZ_CP021978.1"/>
</dbReference>
<dbReference type="Proteomes" id="UP000495940">
    <property type="component" value="Chromosome"/>
</dbReference>
<name>A0A6G5RIA2_9ACTN</name>
<dbReference type="SUPFAM" id="SSF47336">
    <property type="entry name" value="ACP-like"/>
    <property type="match status" value="1"/>
</dbReference>
<reference evidence="2 3" key="1">
    <citation type="submission" date="2017-06" db="EMBL/GenBank/DDBJ databases">
        <title>Complete Genome Sequence of Streptomyces hawaiiensis NRRL 15010 and insights into acyldepsipeptides biosynthesis.</title>
        <authorList>
            <person name="Mariita R.M."/>
            <person name="Sello J.K."/>
        </authorList>
    </citation>
    <scope>NUCLEOTIDE SEQUENCE [LARGE SCALE GENOMIC DNA]</scope>
    <source>
        <strain evidence="2 3">ATCC 12236</strain>
    </source>
</reference>
<keyword evidence="3" id="KW-1185">Reference proteome</keyword>
<dbReference type="AlphaFoldDB" id="A0A6G5RIA2"/>
<dbReference type="Gene3D" id="1.10.1200.10">
    <property type="entry name" value="ACP-like"/>
    <property type="match status" value="1"/>
</dbReference>
<accession>A0A6G5RIA2</accession>
<sequence length="89" mass="9776">MPARVTMNDLKRALEEGSGVDEGVDLDTDLRTMAFSELGYDSLAVLETGLRLGRENNIELDDSVFTDLDTPQQMLDAVNEALERQSAVS</sequence>
<dbReference type="InterPro" id="IPR036736">
    <property type="entry name" value="ACP-like_sf"/>
</dbReference>